<accession>A0A0N5ALT0</accession>
<protein>
    <submittedName>
        <fullName evidence="3">7TM_GPCR_Srx domain-containing protein</fullName>
    </submittedName>
</protein>
<evidence type="ECO:0000313" key="2">
    <source>
        <dbReference type="Proteomes" id="UP000046393"/>
    </source>
</evidence>
<evidence type="ECO:0000313" key="3">
    <source>
        <dbReference type="WBParaSite" id="SMUV_0000550701-mRNA-1"/>
    </source>
</evidence>
<dbReference type="WBParaSite" id="SMUV_0000550701-mRNA-1">
    <property type="protein sequence ID" value="SMUV_0000550701-mRNA-1"/>
    <property type="gene ID" value="SMUV_0000550701"/>
</dbReference>
<keyword evidence="2" id="KW-1185">Reference proteome</keyword>
<dbReference type="Proteomes" id="UP000046393">
    <property type="component" value="Unplaced"/>
</dbReference>
<proteinExistence type="predicted"/>
<organism evidence="2 3">
    <name type="scientific">Syphacia muris</name>
    <dbReference type="NCBI Taxonomy" id="451379"/>
    <lineage>
        <taxon>Eukaryota</taxon>
        <taxon>Metazoa</taxon>
        <taxon>Ecdysozoa</taxon>
        <taxon>Nematoda</taxon>
        <taxon>Chromadorea</taxon>
        <taxon>Rhabditida</taxon>
        <taxon>Spirurina</taxon>
        <taxon>Oxyuridomorpha</taxon>
        <taxon>Oxyuroidea</taxon>
        <taxon>Oxyuridae</taxon>
        <taxon>Syphacia</taxon>
    </lineage>
</organism>
<name>A0A0N5ALT0_9BILA</name>
<evidence type="ECO:0000256" key="1">
    <source>
        <dbReference type="SAM" id="Phobius"/>
    </source>
</evidence>
<reference evidence="3" key="1">
    <citation type="submission" date="2017-02" db="UniProtKB">
        <authorList>
            <consortium name="WormBaseParasite"/>
        </authorList>
    </citation>
    <scope>IDENTIFICATION</scope>
</reference>
<feature type="transmembrane region" description="Helical" evidence="1">
    <location>
        <begin position="18"/>
        <end position="40"/>
    </location>
</feature>
<keyword evidence="1" id="KW-1133">Transmembrane helix</keyword>
<dbReference type="AlphaFoldDB" id="A0A0N5ALT0"/>
<keyword evidence="1" id="KW-0472">Membrane</keyword>
<sequence length="92" mass="10051">MGCNPCCCWSIRDGAVTIGIWSVVYSFASLALFGWQFAVLNNCRSVTMAQSNLQCEYYCPCVGASTSRTSSLIEGTTTDYFTAFITVVTFIV</sequence>
<keyword evidence="1" id="KW-0812">Transmembrane</keyword>